<accession>A0A2B8BIQ3</accession>
<protein>
    <recommendedName>
        <fullName evidence="4">Flagellar protein FlhE</fullName>
    </recommendedName>
</protein>
<dbReference type="AlphaFoldDB" id="A0A2B8BIQ3"/>
<name>A0A2B8BIQ3_9PROT</name>
<feature type="signal peptide" evidence="1">
    <location>
        <begin position="1"/>
        <end position="29"/>
    </location>
</feature>
<sequence length="154" mass="16191">MENIGMTFGIKKMAAVATAALTFAAVASAANAAAWSSQGYGTIMYQTNWVYWGTTIQPVGSIPATATISSLSWSISSSSSQPAYNAGKRYRLCHNTKSGTCVDTSSPSGSSSVFNGYAANKPFQIGTFVSYSSTVSMTPTINVGTEQVIVNYNY</sequence>
<organism evidence="2 3">
    <name type="scientific">Azospirillum palustre</name>
    <dbReference type="NCBI Taxonomy" id="2044885"/>
    <lineage>
        <taxon>Bacteria</taxon>
        <taxon>Pseudomonadati</taxon>
        <taxon>Pseudomonadota</taxon>
        <taxon>Alphaproteobacteria</taxon>
        <taxon>Rhodospirillales</taxon>
        <taxon>Azospirillaceae</taxon>
        <taxon>Azospirillum</taxon>
    </lineage>
</organism>
<proteinExistence type="predicted"/>
<evidence type="ECO:0000313" key="3">
    <source>
        <dbReference type="Proteomes" id="UP000225379"/>
    </source>
</evidence>
<dbReference type="Proteomes" id="UP000225379">
    <property type="component" value="Unassembled WGS sequence"/>
</dbReference>
<comment type="caution">
    <text evidence="2">The sequence shown here is derived from an EMBL/GenBank/DDBJ whole genome shotgun (WGS) entry which is preliminary data.</text>
</comment>
<reference evidence="3" key="1">
    <citation type="submission" date="2017-10" db="EMBL/GenBank/DDBJ databases">
        <authorList>
            <person name="Kravchenko I.K."/>
            <person name="Grouzdev D.S."/>
        </authorList>
    </citation>
    <scope>NUCLEOTIDE SEQUENCE [LARGE SCALE GENOMIC DNA]</scope>
    <source>
        <strain evidence="3">B2</strain>
    </source>
</reference>
<dbReference type="Pfam" id="PF06366">
    <property type="entry name" value="FlhE"/>
    <property type="match status" value="1"/>
</dbReference>
<evidence type="ECO:0000313" key="2">
    <source>
        <dbReference type="EMBL" id="PGH57640.1"/>
    </source>
</evidence>
<dbReference type="EMBL" id="PDKW01000039">
    <property type="protein sequence ID" value="PGH57640.1"/>
    <property type="molecule type" value="Genomic_DNA"/>
</dbReference>
<keyword evidence="3" id="KW-1185">Reference proteome</keyword>
<gene>
    <name evidence="2" type="ORF">CRT60_06510</name>
</gene>
<dbReference type="InterPro" id="IPR009420">
    <property type="entry name" value="FlhE"/>
</dbReference>
<evidence type="ECO:0000256" key="1">
    <source>
        <dbReference type="SAM" id="SignalP"/>
    </source>
</evidence>
<keyword evidence="1" id="KW-0732">Signal</keyword>
<feature type="chain" id="PRO_5012225558" description="Flagellar protein FlhE" evidence="1">
    <location>
        <begin position="30"/>
        <end position="154"/>
    </location>
</feature>
<evidence type="ECO:0008006" key="4">
    <source>
        <dbReference type="Google" id="ProtNLM"/>
    </source>
</evidence>